<gene>
    <name evidence="7" type="ORF">GTHE00462_LOCUS35066</name>
</gene>
<evidence type="ECO:0000256" key="5">
    <source>
        <dbReference type="ARBA" id="ARBA00023136"/>
    </source>
</evidence>
<evidence type="ECO:0000256" key="3">
    <source>
        <dbReference type="ARBA" id="ARBA00022692"/>
    </source>
</evidence>
<proteinExistence type="inferred from homology"/>
<keyword evidence="4" id="KW-1133">Transmembrane helix</keyword>
<evidence type="ECO:0000256" key="1">
    <source>
        <dbReference type="ARBA" id="ARBA00004141"/>
    </source>
</evidence>
<dbReference type="OMA" id="HYWYLIL"/>
<comment type="subcellular location">
    <subcellularLocation>
        <location evidence="1">Membrane</location>
        <topology evidence="1">Multi-pass membrane protein</topology>
    </subcellularLocation>
</comment>
<evidence type="ECO:0000256" key="2">
    <source>
        <dbReference type="ARBA" id="ARBA00006824"/>
    </source>
</evidence>
<accession>A0A7S4UHP3</accession>
<dbReference type="GO" id="GO:0016020">
    <property type="term" value="C:membrane"/>
    <property type="evidence" value="ECO:0007669"/>
    <property type="project" value="UniProtKB-SubCell"/>
</dbReference>
<keyword evidence="3" id="KW-0812">Transmembrane</keyword>
<dbReference type="PANTHER" id="PTHR11266">
    <property type="entry name" value="PEROXISOMAL MEMBRANE PROTEIN 2, PXMP2 MPV17"/>
    <property type="match status" value="1"/>
</dbReference>
<reference evidence="7" key="1">
    <citation type="submission" date="2021-01" db="EMBL/GenBank/DDBJ databases">
        <authorList>
            <person name="Corre E."/>
            <person name="Pelletier E."/>
            <person name="Niang G."/>
            <person name="Scheremetjew M."/>
            <person name="Finn R."/>
            <person name="Kale V."/>
            <person name="Holt S."/>
            <person name="Cochrane G."/>
            <person name="Meng A."/>
            <person name="Brown T."/>
            <person name="Cohen L."/>
        </authorList>
    </citation>
    <scope>NUCLEOTIDE SEQUENCE</scope>
    <source>
        <strain evidence="7">CCMP 2712</strain>
    </source>
</reference>
<keyword evidence="5" id="KW-0472">Membrane</keyword>
<protein>
    <submittedName>
        <fullName evidence="7">Uncharacterized protein</fullName>
    </submittedName>
</protein>
<dbReference type="GO" id="GO:0005737">
    <property type="term" value="C:cytoplasm"/>
    <property type="evidence" value="ECO:0007669"/>
    <property type="project" value="TreeGrafter"/>
</dbReference>
<comment type="similarity">
    <text evidence="2 6">Belongs to the peroxisomal membrane protein PXMP2/4 family.</text>
</comment>
<dbReference type="EMBL" id="HBKN01044828">
    <property type="protein sequence ID" value="CAE2334146.1"/>
    <property type="molecule type" value="Transcribed_RNA"/>
</dbReference>
<dbReference type="Pfam" id="PF04117">
    <property type="entry name" value="Mpv17_PMP22"/>
    <property type="match status" value="1"/>
</dbReference>
<evidence type="ECO:0000313" key="7">
    <source>
        <dbReference type="EMBL" id="CAE2334146.1"/>
    </source>
</evidence>
<organism evidence="7">
    <name type="scientific">Guillardia theta</name>
    <name type="common">Cryptophyte</name>
    <name type="synonym">Cryptomonas phi</name>
    <dbReference type="NCBI Taxonomy" id="55529"/>
    <lineage>
        <taxon>Eukaryota</taxon>
        <taxon>Cryptophyceae</taxon>
        <taxon>Pyrenomonadales</taxon>
        <taxon>Geminigeraceae</taxon>
        <taxon>Guillardia</taxon>
    </lineage>
</organism>
<name>A0A7S4UHP3_GUITH</name>
<sequence>MSPLTRPGSSSSQVVARALSLAAMAFETIKKKFKMLQRRSWKSTEVYAAATAITALDVGIVSFLRLPSGNLLVESFPLITNSIQGAGLVFAGDLVSQAVVKHLQGTKEFLLDWTRLAKASLVGVINVGLWPYYWYLAVETFLPAQAPTGFGLPVWLGEWGLLLVKIVLDSIINGSFSIFSSFSLWSLMDRDTVEQWKDKFRNSFMETWLMDWKSWPLYNILCFTIIPFRLRPMTSGIASMFWNAYVSHQSQRVNAHKE</sequence>
<dbReference type="InterPro" id="IPR007248">
    <property type="entry name" value="Mpv17_PMP22"/>
</dbReference>
<evidence type="ECO:0000256" key="6">
    <source>
        <dbReference type="RuleBase" id="RU363053"/>
    </source>
</evidence>
<dbReference type="AlphaFoldDB" id="A0A7S4UHP3"/>
<evidence type="ECO:0000256" key="4">
    <source>
        <dbReference type="ARBA" id="ARBA00022989"/>
    </source>
</evidence>